<proteinExistence type="predicted"/>
<comment type="caution">
    <text evidence="1">The sequence shown here is derived from an EMBL/GenBank/DDBJ whole genome shotgun (WGS) entry which is preliminary data.</text>
</comment>
<sequence length="98" mass="11226">MNELNFKFDSLDAGTQFKILDRMMERIRNLSTKQVEKEAMVSVVEIIYDETRIALAENSGPCDECGMEAETMEWQEFDQNFICDECGNVQYAINAATP</sequence>
<dbReference type="EMBL" id="LAZR01030323">
    <property type="protein sequence ID" value="KKL56960.1"/>
    <property type="molecule type" value="Genomic_DNA"/>
</dbReference>
<accession>A0A0F9FI85</accession>
<gene>
    <name evidence="1" type="ORF">LCGC14_2240210</name>
</gene>
<name>A0A0F9FI85_9ZZZZ</name>
<evidence type="ECO:0000313" key="1">
    <source>
        <dbReference type="EMBL" id="KKL56960.1"/>
    </source>
</evidence>
<protein>
    <submittedName>
        <fullName evidence="1">Uncharacterized protein</fullName>
    </submittedName>
</protein>
<organism evidence="1">
    <name type="scientific">marine sediment metagenome</name>
    <dbReference type="NCBI Taxonomy" id="412755"/>
    <lineage>
        <taxon>unclassified sequences</taxon>
        <taxon>metagenomes</taxon>
        <taxon>ecological metagenomes</taxon>
    </lineage>
</organism>
<dbReference type="AlphaFoldDB" id="A0A0F9FI85"/>
<reference evidence="1" key="1">
    <citation type="journal article" date="2015" name="Nature">
        <title>Complex archaea that bridge the gap between prokaryotes and eukaryotes.</title>
        <authorList>
            <person name="Spang A."/>
            <person name="Saw J.H."/>
            <person name="Jorgensen S.L."/>
            <person name="Zaremba-Niedzwiedzka K."/>
            <person name="Martijn J."/>
            <person name="Lind A.E."/>
            <person name="van Eijk R."/>
            <person name="Schleper C."/>
            <person name="Guy L."/>
            <person name="Ettema T.J."/>
        </authorList>
    </citation>
    <scope>NUCLEOTIDE SEQUENCE</scope>
</reference>